<dbReference type="SUPFAM" id="SSF81383">
    <property type="entry name" value="F-box domain"/>
    <property type="match status" value="1"/>
</dbReference>
<sequence>MNNVHSAFVAGQKRRLSENECKQADAPLQTQQGEVQQEQPERKQRKREQQTTEHHDQEGHDHYLLDICDELLYEIFKYLDSSSIMAMMHCSPRFESLLLDHRFWHNIDLSNAPLPLGILEEILGRATEKTHTIKICGPPSSQHVAGEFKQFTCTLTSVFPKVATHLQVLELVGVSLDFEYIHISEFPASLKRLTLKDCSVKVGDHVKSIFHTIEKHLVVLEDLSIEDNNWFEPYYIMALSKLPALRRLSLKGCQMMCKFVPYGSMAARFGFSNLEVLDLRLTPINNGDLQCFSAVETLRELLLESPPNMPQGPPLLMKTPTDTCKSDAASTSQLDSHKALSDDEPSTSRAAMEHLRKLAQCNENSTSASTATDAAKPASDTFTSDNCNERKDGNDARATSRSTMRLRCLIPESDDEDTSSTSASSSDKSDNTATPSNGHSSDAGLSVQPPNLVVIALPSLDPERAARSAAIAENAEQPENAEGGAAMPRAFVHAGNNLPGDPSRDPTIASLLEHVRERIQIQIHGNNPAISRFLPRRDHVIYMNPHLMSEQGANGNGNGGGGAGGGGAAGGAGGGGVSIPHRHRFQPRGNFEQVVGHPMFWNVLDPLDRDYARRLRTRPQGPTMTLPNYISDRAVYSFGRAANPVQPDVVWIRNSNRSPNTRLERISLRNYTHITNYTLEHLVQCSPNLKYIDVSGTGVTMLGVRIFKSHKPNCQVIATHLTGADEPTLNEAAPDPESEQDVKEQALREIAANLYNDEQQHDVQLHQPVEEEEEDEISLHEPKEEDELATPSKQH</sequence>
<feature type="region of interest" description="Disordered" evidence="1">
    <location>
        <begin position="305"/>
        <end position="349"/>
    </location>
</feature>
<proteinExistence type="predicted"/>
<feature type="region of interest" description="Disordered" evidence="1">
    <location>
        <begin position="554"/>
        <end position="580"/>
    </location>
</feature>
<dbReference type="InterPro" id="IPR036047">
    <property type="entry name" value="F-box-like_dom_sf"/>
</dbReference>
<dbReference type="Gene3D" id="1.20.1280.50">
    <property type="match status" value="1"/>
</dbReference>
<dbReference type="Proteomes" id="UP001200034">
    <property type="component" value="Unassembled WGS sequence"/>
</dbReference>
<feature type="domain" description="F-box" evidence="2">
    <location>
        <begin position="61"/>
        <end position="107"/>
    </location>
</feature>
<dbReference type="SMART" id="SM00256">
    <property type="entry name" value="FBOX"/>
    <property type="match status" value="1"/>
</dbReference>
<name>A0AAD4JSW6_9MUSC</name>
<feature type="region of interest" description="Disordered" evidence="1">
    <location>
        <begin position="1"/>
        <end position="58"/>
    </location>
</feature>
<evidence type="ECO:0000313" key="3">
    <source>
        <dbReference type="EMBL" id="KAH8358702.1"/>
    </source>
</evidence>
<dbReference type="Pfam" id="PF00646">
    <property type="entry name" value="F-box"/>
    <property type="match status" value="1"/>
</dbReference>
<gene>
    <name evidence="3" type="ORF">KR093_001848</name>
</gene>
<feature type="region of interest" description="Disordered" evidence="1">
    <location>
        <begin position="362"/>
        <end position="447"/>
    </location>
</feature>
<dbReference type="InterPro" id="IPR001810">
    <property type="entry name" value="F-box_dom"/>
</dbReference>
<dbReference type="SUPFAM" id="SSF52047">
    <property type="entry name" value="RNI-like"/>
    <property type="match status" value="1"/>
</dbReference>
<comment type="caution">
    <text evidence="3">The sequence shown here is derived from an EMBL/GenBank/DDBJ whole genome shotgun (WGS) entry which is preliminary data.</text>
</comment>
<feature type="compositionally biased region" description="Gly residues" evidence="1">
    <location>
        <begin position="554"/>
        <end position="577"/>
    </location>
</feature>
<dbReference type="AlphaFoldDB" id="A0AAD4JSW6"/>
<evidence type="ECO:0000313" key="4">
    <source>
        <dbReference type="Proteomes" id="UP001200034"/>
    </source>
</evidence>
<evidence type="ECO:0000256" key="1">
    <source>
        <dbReference type="SAM" id="MobiDB-lite"/>
    </source>
</evidence>
<protein>
    <recommendedName>
        <fullName evidence="2">F-box domain-containing protein</fullName>
    </recommendedName>
</protein>
<feature type="compositionally biased region" description="Polar residues" evidence="1">
    <location>
        <begin position="320"/>
        <end position="334"/>
    </location>
</feature>
<reference evidence="3" key="1">
    <citation type="journal article" date="2021" name="Mol. Ecol. Resour.">
        <title>Phylogenomic analyses of the genus Drosophila reveals genomic signals of climate adaptation.</title>
        <authorList>
            <person name="Li F."/>
            <person name="Rane R.V."/>
            <person name="Luria V."/>
            <person name="Xiong Z."/>
            <person name="Chen J."/>
            <person name="Li Z."/>
            <person name="Catullo R.A."/>
            <person name="Griffin P.C."/>
            <person name="Schiffer M."/>
            <person name="Pearce S."/>
            <person name="Lee S.F."/>
            <person name="McElroy K."/>
            <person name="Stocker A."/>
            <person name="Shirriffs J."/>
            <person name="Cockerell F."/>
            <person name="Coppin C."/>
            <person name="Sgro C.M."/>
            <person name="Karger A."/>
            <person name="Cain J.W."/>
            <person name="Weber J.A."/>
            <person name="Santpere G."/>
            <person name="Kirschner M.W."/>
            <person name="Hoffmann A.A."/>
            <person name="Oakeshott J.G."/>
            <person name="Zhang G."/>
        </authorList>
    </citation>
    <scope>NUCLEOTIDE SEQUENCE</scope>
    <source>
        <strain evidence="3">BGI-SZ-2011g</strain>
    </source>
</reference>
<evidence type="ECO:0000259" key="2">
    <source>
        <dbReference type="PROSITE" id="PS50181"/>
    </source>
</evidence>
<dbReference type="InterPro" id="IPR032675">
    <property type="entry name" value="LRR_dom_sf"/>
</dbReference>
<dbReference type="Gene3D" id="3.80.10.10">
    <property type="entry name" value="Ribonuclease Inhibitor"/>
    <property type="match status" value="2"/>
</dbReference>
<feature type="compositionally biased region" description="Low complexity" evidence="1">
    <location>
        <begin position="29"/>
        <end position="38"/>
    </location>
</feature>
<organism evidence="3 4">
    <name type="scientific">Drosophila rubida</name>
    <dbReference type="NCBI Taxonomy" id="30044"/>
    <lineage>
        <taxon>Eukaryota</taxon>
        <taxon>Metazoa</taxon>
        <taxon>Ecdysozoa</taxon>
        <taxon>Arthropoda</taxon>
        <taxon>Hexapoda</taxon>
        <taxon>Insecta</taxon>
        <taxon>Pterygota</taxon>
        <taxon>Neoptera</taxon>
        <taxon>Endopterygota</taxon>
        <taxon>Diptera</taxon>
        <taxon>Brachycera</taxon>
        <taxon>Muscomorpha</taxon>
        <taxon>Ephydroidea</taxon>
        <taxon>Drosophilidae</taxon>
        <taxon>Drosophila</taxon>
    </lineage>
</organism>
<keyword evidence="4" id="KW-1185">Reference proteome</keyword>
<feature type="compositionally biased region" description="Low complexity" evidence="1">
    <location>
        <begin position="365"/>
        <end position="381"/>
    </location>
</feature>
<feature type="compositionally biased region" description="Low complexity" evidence="1">
    <location>
        <begin position="419"/>
        <end position="434"/>
    </location>
</feature>
<accession>A0AAD4JSW6</accession>
<feature type="compositionally biased region" description="Basic and acidic residues" evidence="1">
    <location>
        <begin position="39"/>
        <end position="58"/>
    </location>
</feature>
<feature type="region of interest" description="Disordered" evidence="1">
    <location>
        <begin position="755"/>
        <end position="795"/>
    </location>
</feature>
<dbReference type="EMBL" id="JAJJHW010003409">
    <property type="protein sequence ID" value="KAH8358702.1"/>
    <property type="molecule type" value="Genomic_DNA"/>
</dbReference>
<dbReference type="PROSITE" id="PS50181">
    <property type="entry name" value="FBOX"/>
    <property type="match status" value="1"/>
</dbReference>